<evidence type="ECO:0000313" key="1">
    <source>
        <dbReference type="EMBL" id="EJF57828.1"/>
    </source>
</evidence>
<protein>
    <submittedName>
        <fullName evidence="1">Uncharacterized protein</fullName>
    </submittedName>
</protein>
<sequence>MSQTFSGFRPVHDRLDLGVSHGEAFGGEDVSEVLDRVRVDFALVRAGVKLMLPETSEHFPDMFSVVCRIVGVDEDVQVYEDLVDKALKRCRGVGKSEGHYEPFKGSVAGPEGGLPLISGCNLDQVVSVPEIDLHIDPSLPGRVQEVGDQRERVTVLPGHLVEPTVINAESQGPVLLLDEEDRSSAQRVGRVDEAGAEVLVDVFSEGVQFQLREGVDGTEWRYRTFLEGDLEVVGVVLQKSVGLGLAEDVRELMVLLRNVGEVRNGVGGDGVPGENLGGQSGGQIEREALRSWQLAGTGKCHSIHK</sequence>
<dbReference type="Proteomes" id="UP000053319">
    <property type="component" value="Unassembled WGS sequence"/>
</dbReference>
<dbReference type="HOGENOM" id="CLU_912230_0_0_1"/>
<dbReference type="RefSeq" id="XP_007369456.1">
    <property type="nucleotide sequence ID" value="XM_007369394.1"/>
</dbReference>
<gene>
    <name evidence="1" type="ORF">DICSQDRAFT_68362</name>
</gene>
<reference evidence="1 2" key="1">
    <citation type="journal article" date="2012" name="Science">
        <title>The Paleozoic origin of enzymatic lignin decomposition reconstructed from 31 fungal genomes.</title>
        <authorList>
            <person name="Floudas D."/>
            <person name="Binder M."/>
            <person name="Riley R."/>
            <person name="Barry K."/>
            <person name="Blanchette R.A."/>
            <person name="Henrissat B."/>
            <person name="Martinez A.T."/>
            <person name="Otillar R."/>
            <person name="Spatafora J.W."/>
            <person name="Yadav J.S."/>
            <person name="Aerts A."/>
            <person name="Benoit I."/>
            <person name="Boyd A."/>
            <person name="Carlson A."/>
            <person name="Copeland A."/>
            <person name="Coutinho P.M."/>
            <person name="de Vries R.P."/>
            <person name="Ferreira P."/>
            <person name="Findley K."/>
            <person name="Foster B."/>
            <person name="Gaskell J."/>
            <person name="Glotzer D."/>
            <person name="Gorecki P."/>
            <person name="Heitman J."/>
            <person name="Hesse C."/>
            <person name="Hori C."/>
            <person name="Igarashi K."/>
            <person name="Jurgens J.A."/>
            <person name="Kallen N."/>
            <person name="Kersten P."/>
            <person name="Kohler A."/>
            <person name="Kuees U."/>
            <person name="Kumar T.K.A."/>
            <person name="Kuo A."/>
            <person name="LaButti K."/>
            <person name="Larrondo L.F."/>
            <person name="Lindquist E."/>
            <person name="Ling A."/>
            <person name="Lombard V."/>
            <person name="Lucas S."/>
            <person name="Lundell T."/>
            <person name="Martin R."/>
            <person name="McLaughlin D.J."/>
            <person name="Morgenstern I."/>
            <person name="Morin E."/>
            <person name="Murat C."/>
            <person name="Nagy L.G."/>
            <person name="Nolan M."/>
            <person name="Ohm R.A."/>
            <person name="Patyshakuliyeva A."/>
            <person name="Rokas A."/>
            <person name="Ruiz-Duenas F.J."/>
            <person name="Sabat G."/>
            <person name="Salamov A."/>
            <person name="Samejima M."/>
            <person name="Schmutz J."/>
            <person name="Slot J.C."/>
            <person name="St John F."/>
            <person name="Stenlid J."/>
            <person name="Sun H."/>
            <person name="Sun S."/>
            <person name="Syed K."/>
            <person name="Tsang A."/>
            <person name="Wiebenga A."/>
            <person name="Young D."/>
            <person name="Pisabarro A."/>
            <person name="Eastwood D.C."/>
            <person name="Martin F."/>
            <person name="Cullen D."/>
            <person name="Grigoriev I.V."/>
            <person name="Hibbett D.S."/>
        </authorList>
    </citation>
    <scope>NUCLEOTIDE SEQUENCE [LARGE SCALE GENOMIC DNA]</scope>
    <source>
        <strain evidence="1 2">LYAD-421 SS1</strain>
    </source>
</reference>
<proteinExistence type="predicted"/>
<dbReference type="EMBL" id="JH719444">
    <property type="protein sequence ID" value="EJF57828.1"/>
    <property type="molecule type" value="Genomic_DNA"/>
</dbReference>
<accession>R7SPH8</accession>
<dbReference type="AlphaFoldDB" id="R7SPH8"/>
<dbReference type="GeneID" id="18843577"/>
<organism evidence="1 2">
    <name type="scientific">Dichomitus squalens (strain LYAD-421)</name>
    <name type="common">Western red white-rot fungus</name>
    <dbReference type="NCBI Taxonomy" id="732165"/>
    <lineage>
        <taxon>Eukaryota</taxon>
        <taxon>Fungi</taxon>
        <taxon>Dikarya</taxon>
        <taxon>Basidiomycota</taxon>
        <taxon>Agaricomycotina</taxon>
        <taxon>Agaricomycetes</taxon>
        <taxon>Polyporales</taxon>
        <taxon>Polyporaceae</taxon>
        <taxon>Dichomitus</taxon>
    </lineage>
</organism>
<evidence type="ECO:0000313" key="2">
    <source>
        <dbReference type="Proteomes" id="UP000053319"/>
    </source>
</evidence>
<dbReference type="KEGG" id="dsq:DICSQDRAFT_68362"/>
<name>R7SPH8_DICSQ</name>